<comment type="caution">
    <text evidence="1">The sequence shown here is derived from an EMBL/GenBank/DDBJ whole genome shotgun (WGS) entry which is preliminary data.</text>
</comment>
<evidence type="ECO:0008006" key="3">
    <source>
        <dbReference type="Google" id="ProtNLM"/>
    </source>
</evidence>
<organism evidence="1 2">
    <name type="scientific">Mycetocola manganoxydans</name>
    <dbReference type="NCBI Taxonomy" id="699879"/>
    <lineage>
        <taxon>Bacteria</taxon>
        <taxon>Bacillati</taxon>
        <taxon>Actinomycetota</taxon>
        <taxon>Actinomycetes</taxon>
        <taxon>Micrococcales</taxon>
        <taxon>Microbacteriaceae</taxon>
        <taxon>Mycetocola</taxon>
    </lineage>
</organism>
<proteinExistence type="predicted"/>
<dbReference type="EMBL" id="RCUV01000010">
    <property type="protein sequence ID" value="RLP70305.1"/>
    <property type="molecule type" value="Genomic_DNA"/>
</dbReference>
<dbReference type="Proteomes" id="UP000270299">
    <property type="component" value="Unassembled WGS sequence"/>
</dbReference>
<evidence type="ECO:0000313" key="2">
    <source>
        <dbReference type="Proteomes" id="UP000270299"/>
    </source>
</evidence>
<gene>
    <name evidence="1" type="ORF">D9V29_10130</name>
</gene>
<reference evidence="1 2" key="1">
    <citation type="submission" date="2018-10" db="EMBL/GenBank/DDBJ databases">
        <authorList>
            <person name="Li J."/>
        </authorList>
    </citation>
    <scope>NUCLEOTIDE SEQUENCE [LARGE SCALE GENOMIC DNA]</scope>
    <source>
        <strain evidence="1 2">CCTCC AB209002</strain>
    </source>
</reference>
<sequence>MNLFNRGRSDSTLRDLVRISRREGWDSEDLRGWLNAPNSRFDDDQRPMDHLQTHPEAVISALEQTIADKW</sequence>
<protein>
    <recommendedName>
        <fullName evidence="3">Antitoxin Xre/MbcA/ParS-like toxin-binding domain-containing protein</fullName>
    </recommendedName>
</protein>
<accession>A0A3L6ZRP9</accession>
<keyword evidence="2" id="KW-1185">Reference proteome</keyword>
<dbReference type="AlphaFoldDB" id="A0A3L6ZRP9"/>
<name>A0A3L6ZRP9_9MICO</name>
<evidence type="ECO:0000313" key="1">
    <source>
        <dbReference type="EMBL" id="RLP70305.1"/>
    </source>
</evidence>